<dbReference type="RefSeq" id="WP_073502632.1">
    <property type="nucleotide sequence ID" value="NZ_FRBI01000037.1"/>
</dbReference>
<feature type="compositionally biased region" description="Basic and acidic residues" evidence="1">
    <location>
        <begin position="152"/>
        <end position="178"/>
    </location>
</feature>
<evidence type="ECO:0000313" key="2">
    <source>
        <dbReference type="EMBL" id="SHN31991.1"/>
    </source>
</evidence>
<feature type="compositionally biased region" description="Gly residues" evidence="1">
    <location>
        <begin position="121"/>
        <end position="135"/>
    </location>
</feature>
<gene>
    <name evidence="2" type="ORF">SAMN05216499_13711</name>
</gene>
<dbReference type="AlphaFoldDB" id="A0A1M7QL51"/>
<name>A0A1M7QL51_9ACTN</name>
<feature type="region of interest" description="Disordered" evidence="1">
    <location>
        <begin position="116"/>
        <end position="178"/>
    </location>
</feature>
<organism evidence="2 3">
    <name type="scientific">Actinacidiphila paucisporea</name>
    <dbReference type="NCBI Taxonomy" id="310782"/>
    <lineage>
        <taxon>Bacteria</taxon>
        <taxon>Bacillati</taxon>
        <taxon>Actinomycetota</taxon>
        <taxon>Actinomycetes</taxon>
        <taxon>Kitasatosporales</taxon>
        <taxon>Streptomycetaceae</taxon>
        <taxon>Actinacidiphila</taxon>
    </lineage>
</organism>
<reference evidence="2 3" key="1">
    <citation type="submission" date="2016-11" db="EMBL/GenBank/DDBJ databases">
        <authorList>
            <person name="Jaros S."/>
            <person name="Januszkiewicz K."/>
            <person name="Wedrychowicz H."/>
        </authorList>
    </citation>
    <scope>NUCLEOTIDE SEQUENCE [LARGE SCALE GENOMIC DNA]</scope>
    <source>
        <strain evidence="2 3">CGMCC 4.2025</strain>
    </source>
</reference>
<accession>A0A1M7QL51</accession>
<sequence length="178" mass="17676">MCDAFAHAIDQAHSEFEHKMTEAGLAIGVTTALGVLGTVFTLGGSDAGAAALDAGEAAALFASVDGILDAAMADYAAEGIAELETVLASAAEEVPEVEAVDAETTEVSEALDREMADAEARGGGSGGGGRGGKPPTGGDPPPDDPAGDGDSTDPRDVHGANRLGRGVDVDDVWKNGDL</sequence>
<dbReference type="EMBL" id="FRBI01000037">
    <property type="protein sequence ID" value="SHN31991.1"/>
    <property type="molecule type" value="Genomic_DNA"/>
</dbReference>
<keyword evidence="3" id="KW-1185">Reference proteome</keyword>
<protein>
    <submittedName>
        <fullName evidence="2">Uncharacterized protein</fullName>
    </submittedName>
</protein>
<dbReference type="STRING" id="310782.SAMN05216499_13711"/>
<evidence type="ECO:0000313" key="3">
    <source>
        <dbReference type="Proteomes" id="UP000184111"/>
    </source>
</evidence>
<feature type="compositionally biased region" description="Acidic residues" evidence="1">
    <location>
        <begin position="141"/>
        <end position="151"/>
    </location>
</feature>
<dbReference type="Proteomes" id="UP000184111">
    <property type="component" value="Unassembled WGS sequence"/>
</dbReference>
<proteinExistence type="predicted"/>
<evidence type="ECO:0000256" key="1">
    <source>
        <dbReference type="SAM" id="MobiDB-lite"/>
    </source>
</evidence>